<gene>
    <name evidence="1" type="ORF">QEH52_19070</name>
</gene>
<sequence length="146" mass="17166">MEEIIERRLPGARMSLERRGCFSPVNLYYKFRYQKNIFNFNEWVYVSVTEMGDASILCRVWDIKQAKRFLAEEQSIFSFLSKLMLDIAKESPSVADEVSFILTPRRFYMTMPNREFLELNELDWVIECAKDLLLSGAEKCEPTGQP</sequence>
<keyword evidence="2" id="KW-1185">Reference proteome</keyword>
<dbReference type="EMBL" id="JARXHW010000099">
    <property type="protein sequence ID" value="MDQ8209629.1"/>
    <property type="molecule type" value="Genomic_DNA"/>
</dbReference>
<organism evidence="1 2">
    <name type="scientific">Thalassobacterium maritimum</name>
    <dbReference type="NCBI Taxonomy" id="3041265"/>
    <lineage>
        <taxon>Bacteria</taxon>
        <taxon>Pseudomonadati</taxon>
        <taxon>Verrucomicrobiota</taxon>
        <taxon>Opitutia</taxon>
        <taxon>Puniceicoccales</taxon>
        <taxon>Coraliomargaritaceae</taxon>
        <taxon>Thalassobacterium</taxon>
    </lineage>
</organism>
<name>A0ABU1AZN8_9BACT</name>
<evidence type="ECO:0000313" key="2">
    <source>
        <dbReference type="Proteomes" id="UP001225316"/>
    </source>
</evidence>
<proteinExistence type="predicted"/>
<reference evidence="1 2" key="1">
    <citation type="submission" date="2023-04" db="EMBL/GenBank/DDBJ databases">
        <title>A novel bacteria isolated from coastal sediment.</title>
        <authorList>
            <person name="Liu X.-J."/>
            <person name="Du Z.-J."/>
        </authorList>
    </citation>
    <scope>NUCLEOTIDE SEQUENCE [LARGE SCALE GENOMIC DNA]</scope>
    <source>
        <strain evidence="1 2">SDUM461003</strain>
    </source>
</reference>
<evidence type="ECO:0000313" key="1">
    <source>
        <dbReference type="EMBL" id="MDQ8209629.1"/>
    </source>
</evidence>
<protein>
    <submittedName>
        <fullName evidence="1">Uncharacterized protein</fullName>
    </submittedName>
</protein>
<comment type="caution">
    <text evidence="1">The sequence shown here is derived from an EMBL/GenBank/DDBJ whole genome shotgun (WGS) entry which is preliminary data.</text>
</comment>
<accession>A0ABU1AZN8</accession>
<dbReference type="Proteomes" id="UP001225316">
    <property type="component" value="Unassembled WGS sequence"/>
</dbReference>
<dbReference type="RefSeq" id="WP_308952547.1">
    <property type="nucleotide sequence ID" value="NZ_JARXHW010000099.1"/>
</dbReference>